<evidence type="ECO:0000256" key="5">
    <source>
        <dbReference type="ARBA" id="ARBA00022475"/>
    </source>
</evidence>
<keyword evidence="5" id="KW-1003">Cell membrane</keyword>
<comment type="caution">
    <text evidence="13">The sequence shown here is derived from an EMBL/GenBank/DDBJ whole genome shotgun (WGS) entry which is preliminary data.</text>
</comment>
<evidence type="ECO:0000256" key="1">
    <source>
        <dbReference type="ARBA" id="ARBA00002949"/>
    </source>
</evidence>
<protein>
    <recommendedName>
        <fullName evidence="11">Molybdenum transport system permease</fullName>
    </recommendedName>
</protein>
<evidence type="ECO:0000256" key="11">
    <source>
        <dbReference type="RuleBase" id="RU365097"/>
    </source>
</evidence>
<name>A0ABU4RNM8_9HYPH</name>
<dbReference type="InterPro" id="IPR000515">
    <property type="entry name" value="MetI-like"/>
</dbReference>
<dbReference type="InterPro" id="IPR011867">
    <property type="entry name" value="ModB_ABC"/>
</dbReference>
<feature type="domain" description="ABC transmembrane type-1" evidence="12">
    <location>
        <begin position="12"/>
        <end position="218"/>
    </location>
</feature>
<dbReference type="SUPFAM" id="SSF161098">
    <property type="entry name" value="MetI-like"/>
    <property type="match status" value="1"/>
</dbReference>
<comment type="subcellular location">
    <subcellularLocation>
        <location evidence="11">Cell inner membrane</location>
        <topology evidence="11">Multi-pass membrane protein</topology>
    </subcellularLocation>
    <subcellularLocation>
        <location evidence="2 10">Cell membrane</location>
        <topology evidence="2 10">Multi-pass membrane protein</topology>
    </subcellularLocation>
</comment>
<dbReference type="PANTHER" id="PTHR30183">
    <property type="entry name" value="MOLYBDENUM TRANSPORT SYSTEM PERMEASE PROTEIN MODB"/>
    <property type="match status" value="1"/>
</dbReference>
<keyword evidence="6 11" id="KW-0500">Molybdenum</keyword>
<evidence type="ECO:0000256" key="7">
    <source>
        <dbReference type="ARBA" id="ARBA00022692"/>
    </source>
</evidence>
<keyword evidence="4 10" id="KW-0813">Transport</keyword>
<proteinExistence type="inferred from homology"/>
<evidence type="ECO:0000256" key="10">
    <source>
        <dbReference type="RuleBase" id="RU363032"/>
    </source>
</evidence>
<keyword evidence="8 10" id="KW-1133">Transmembrane helix</keyword>
<evidence type="ECO:0000256" key="2">
    <source>
        <dbReference type="ARBA" id="ARBA00004651"/>
    </source>
</evidence>
<dbReference type="Pfam" id="PF00528">
    <property type="entry name" value="BPD_transp_1"/>
    <property type="match status" value="1"/>
</dbReference>
<evidence type="ECO:0000256" key="4">
    <source>
        <dbReference type="ARBA" id="ARBA00022448"/>
    </source>
</evidence>
<keyword evidence="7 10" id="KW-0812">Transmembrane</keyword>
<sequence>MLGLPPDIWQPVRLTVELAAITTLVLLVLGTPLAWWLARSRAWWKEAVAAVVAMPLVLPPTVLGFYLLVALGPNGVGGPIAGLWGARTLAFTFEGLVIGSVLYSMPFVVQPVRNAFEAMGDRPLEVAATLRASPLRAFWTVAVPMALPGFLTAAVLGFAHTVGEFGVVLMIGGSIPGETKVLSVAIYDYVETAQWREANILAGGMVVFALTVVLAMTLLGKRMARVGV</sequence>
<comment type="similarity">
    <text evidence="3 11">Belongs to the binding-protein-dependent transport system permease family. CysTW subfamily.</text>
</comment>
<keyword evidence="14" id="KW-1185">Reference proteome</keyword>
<keyword evidence="9 10" id="KW-0472">Membrane</keyword>
<evidence type="ECO:0000256" key="6">
    <source>
        <dbReference type="ARBA" id="ARBA00022505"/>
    </source>
</evidence>
<keyword evidence="11" id="KW-0997">Cell inner membrane</keyword>
<evidence type="ECO:0000256" key="8">
    <source>
        <dbReference type="ARBA" id="ARBA00022989"/>
    </source>
</evidence>
<evidence type="ECO:0000256" key="9">
    <source>
        <dbReference type="ARBA" id="ARBA00023136"/>
    </source>
</evidence>
<feature type="transmembrane region" description="Helical" evidence="10">
    <location>
        <begin position="47"/>
        <end position="69"/>
    </location>
</feature>
<dbReference type="PANTHER" id="PTHR30183:SF8">
    <property type="entry name" value="MOLYBDENUM TRANSPORT SYSTEM PERMEASE"/>
    <property type="match status" value="1"/>
</dbReference>
<dbReference type="Proteomes" id="UP001274321">
    <property type="component" value="Unassembled WGS sequence"/>
</dbReference>
<dbReference type="CDD" id="cd06261">
    <property type="entry name" value="TM_PBP2"/>
    <property type="match status" value="1"/>
</dbReference>
<reference evidence="13 14" key="1">
    <citation type="submission" date="2023-11" db="EMBL/GenBank/DDBJ databases">
        <authorList>
            <person name="Bao R."/>
        </authorList>
    </citation>
    <scope>NUCLEOTIDE SEQUENCE [LARGE SCALE GENOMIC DNA]</scope>
    <source>
        <strain evidence="13 14">PJ23</strain>
    </source>
</reference>
<dbReference type="PROSITE" id="PS50928">
    <property type="entry name" value="ABC_TM1"/>
    <property type="match status" value="1"/>
</dbReference>
<dbReference type="InterPro" id="IPR035906">
    <property type="entry name" value="MetI-like_sf"/>
</dbReference>
<organism evidence="13 14">
    <name type="scientific">Terrihabitans rhizophilus</name>
    <dbReference type="NCBI Taxonomy" id="3092662"/>
    <lineage>
        <taxon>Bacteria</taxon>
        <taxon>Pseudomonadati</taxon>
        <taxon>Pseudomonadota</taxon>
        <taxon>Alphaproteobacteria</taxon>
        <taxon>Hyphomicrobiales</taxon>
        <taxon>Terrihabitans</taxon>
    </lineage>
</organism>
<dbReference type="EMBL" id="JAXAFJ010000005">
    <property type="protein sequence ID" value="MDX6806457.1"/>
    <property type="molecule type" value="Genomic_DNA"/>
</dbReference>
<feature type="transmembrane region" description="Helical" evidence="10">
    <location>
        <begin position="200"/>
        <end position="219"/>
    </location>
</feature>
<gene>
    <name evidence="13" type="primary">modB</name>
    <name evidence="13" type="ORF">SCD90_10305</name>
</gene>
<feature type="transmembrane region" description="Helical" evidence="10">
    <location>
        <begin position="89"/>
        <end position="109"/>
    </location>
</feature>
<evidence type="ECO:0000313" key="13">
    <source>
        <dbReference type="EMBL" id="MDX6806457.1"/>
    </source>
</evidence>
<dbReference type="NCBIfam" id="TIGR02141">
    <property type="entry name" value="modB_ABC"/>
    <property type="match status" value="1"/>
</dbReference>
<dbReference type="Gene3D" id="1.10.3720.10">
    <property type="entry name" value="MetI-like"/>
    <property type="match status" value="1"/>
</dbReference>
<dbReference type="RefSeq" id="WP_319844584.1">
    <property type="nucleotide sequence ID" value="NZ_JAXAFJ010000005.1"/>
</dbReference>
<evidence type="ECO:0000256" key="3">
    <source>
        <dbReference type="ARBA" id="ARBA00007069"/>
    </source>
</evidence>
<feature type="transmembrane region" description="Helical" evidence="10">
    <location>
        <begin position="12"/>
        <end position="35"/>
    </location>
</feature>
<feature type="transmembrane region" description="Helical" evidence="10">
    <location>
        <begin position="137"/>
        <end position="159"/>
    </location>
</feature>
<evidence type="ECO:0000259" key="12">
    <source>
        <dbReference type="PROSITE" id="PS50928"/>
    </source>
</evidence>
<accession>A0ABU4RNM8</accession>
<comment type="function">
    <text evidence="1 11">Part of the binding-protein-dependent transport system for molybdenum; probably responsible for the translocation of the substrate across the membrane.</text>
</comment>
<evidence type="ECO:0000313" key="14">
    <source>
        <dbReference type="Proteomes" id="UP001274321"/>
    </source>
</evidence>